<reference evidence="3 4" key="1">
    <citation type="submission" date="2022-06" db="EMBL/GenBank/DDBJ databases">
        <title>Janthinobacterium kumbetensis sp. nov., isolated from spring water in Turkey.</title>
        <authorList>
            <person name="Inan Bektas K."/>
            <person name="Belduz A.A."/>
            <person name="Canakci S."/>
            <person name="Nalcaoglu A."/>
            <person name="Ceylan E."/>
            <person name="Kati H."/>
        </authorList>
    </citation>
    <scope>NUCLEOTIDE SEQUENCE [LARGE SCALE GENOMIC DNA]</scope>
    <source>
        <strain evidence="3 4">GK</strain>
    </source>
</reference>
<organism evidence="3 4">
    <name type="scientific">Janthinobacterium kumbetense</name>
    <dbReference type="NCBI Taxonomy" id="2950280"/>
    <lineage>
        <taxon>Bacteria</taxon>
        <taxon>Pseudomonadati</taxon>
        <taxon>Pseudomonadota</taxon>
        <taxon>Betaproteobacteria</taxon>
        <taxon>Burkholderiales</taxon>
        <taxon>Oxalobacteraceae</taxon>
        <taxon>Janthinobacterium</taxon>
    </lineage>
</organism>
<dbReference type="PANTHER" id="PTHR34978:SF3">
    <property type="entry name" value="SLR0241 PROTEIN"/>
    <property type="match status" value="1"/>
</dbReference>
<sequence>MAGTDLAQLLLKHSVTVVLLLCMLRLLHRASASRRVFATRCGLVALLLLPLFWLWLPQLPMRMPLALSALLDPPLRIPVSVTTAALPDIEAAVAAPARAAWLGRWLLAAYAVGVACHLLRLALNLARLRQASVAAQVLEAPAWTTALQRLHRSLGLRRAVRLLVSDTAASPYSWGWHHPVILLDRHSAGNAQADAVLAHELAHIRAHDWPMLLARVLLALYWWHPLMYPLLRMFEHDTECAADDAVLAAGATPSRYAHTLLTVSRQAFGAGTAGKPATGMANRIASRGAMLGARIAALLEAHRPRGRVTLRQWWNGMLASVALMCVIGSITLQGERVLWPDSLLPGPDRRQQDPVALLQALDNPNFTRLAGAMRARDYTLRHAAETESFRQRAAIPALLLALRAPQPVVRKLAVWAFGEMRFTETAPAVAALLADRDAAVRAEAAAALGDMGERRWLAPMIAMLGDQDAVVRRRVAHALGDLQAGAAIPMLQSRLHDPVPDVASEARWALDEMR</sequence>
<proteinExistence type="predicted"/>
<dbReference type="EMBL" id="JAMQGR010000004">
    <property type="protein sequence ID" value="MCM2566868.1"/>
    <property type="molecule type" value="Genomic_DNA"/>
</dbReference>
<comment type="caution">
    <text evidence="3">The sequence shown here is derived from an EMBL/GenBank/DDBJ whole genome shotgun (WGS) entry which is preliminary data.</text>
</comment>
<dbReference type="Pfam" id="PF13646">
    <property type="entry name" value="HEAT_2"/>
    <property type="match status" value="1"/>
</dbReference>
<feature type="transmembrane region" description="Helical" evidence="1">
    <location>
        <begin position="313"/>
        <end position="332"/>
    </location>
</feature>
<gene>
    <name evidence="3" type="ORF">NCG91_14780</name>
</gene>
<feature type="transmembrane region" description="Helical" evidence="1">
    <location>
        <begin position="36"/>
        <end position="56"/>
    </location>
</feature>
<dbReference type="Pfam" id="PF05569">
    <property type="entry name" value="Peptidase_M56"/>
    <property type="match status" value="1"/>
</dbReference>
<dbReference type="RefSeq" id="WP_251350222.1">
    <property type="nucleotide sequence ID" value="NZ_JAMQGR010000004.1"/>
</dbReference>
<protein>
    <submittedName>
        <fullName evidence="3">HEAT repeat domain-containing protein</fullName>
    </submittedName>
</protein>
<dbReference type="SUPFAM" id="SSF48371">
    <property type="entry name" value="ARM repeat"/>
    <property type="match status" value="1"/>
</dbReference>
<dbReference type="SMART" id="SM00567">
    <property type="entry name" value="EZ_HEAT"/>
    <property type="match status" value="4"/>
</dbReference>
<dbReference type="InterPro" id="IPR011989">
    <property type="entry name" value="ARM-like"/>
</dbReference>
<keyword evidence="1" id="KW-0472">Membrane</keyword>
<dbReference type="PANTHER" id="PTHR34978">
    <property type="entry name" value="POSSIBLE SENSOR-TRANSDUCER PROTEIN BLAR"/>
    <property type="match status" value="1"/>
</dbReference>
<evidence type="ECO:0000256" key="1">
    <source>
        <dbReference type="SAM" id="Phobius"/>
    </source>
</evidence>
<evidence type="ECO:0000259" key="2">
    <source>
        <dbReference type="Pfam" id="PF05569"/>
    </source>
</evidence>
<evidence type="ECO:0000313" key="4">
    <source>
        <dbReference type="Proteomes" id="UP001202243"/>
    </source>
</evidence>
<name>A0ABT0WUA6_9BURK</name>
<dbReference type="CDD" id="cd07341">
    <property type="entry name" value="M56_BlaR1_MecR1_like"/>
    <property type="match status" value="1"/>
</dbReference>
<dbReference type="InterPro" id="IPR004155">
    <property type="entry name" value="PBS_lyase_HEAT"/>
</dbReference>
<dbReference type="InterPro" id="IPR008756">
    <property type="entry name" value="Peptidase_M56"/>
</dbReference>
<keyword evidence="1" id="KW-0812">Transmembrane</keyword>
<keyword evidence="4" id="KW-1185">Reference proteome</keyword>
<dbReference type="InterPro" id="IPR052173">
    <property type="entry name" value="Beta-lactam_resp_regulator"/>
</dbReference>
<evidence type="ECO:0000313" key="3">
    <source>
        <dbReference type="EMBL" id="MCM2566868.1"/>
    </source>
</evidence>
<dbReference type="InterPro" id="IPR016024">
    <property type="entry name" value="ARM-type_fold"/>
</dbReference>
<feature type="transmembrane region" description="Helical" evidence="1">
    <location>
        <begin position="105"/>
        <end position="123"/>
    </location>
</feature>
<dbReference type="Gene3D" id="1.25.10.10">
    <property type="entry name" value="Leucine-rich Repeat Variant"/>
    <property type="match status" value="1"/>
</dbReference>
<accession>A0ABT0WUA6</accession>
<dbReference type="Proteomes" id="UP001202243">
    <property type="component" value="Unassembled WGS sequence"/>
</dbReference>
<feature type="transmembrane region" description="Helical" evidence="1">
    <location>
        <begin position="6"/>
        <end position="24"/>
    </location>
</feature>
<keyword evidence="1" id="KW-1133">Transmembrane helix</keyword>
<feature type="domain" description="Peptidase M56" evidence="2">
    <location>
        <begin position="10"/>
        <end position="285"/>
    </location>
</feature>